<sequence length="38" mass="4750">MFNYFILKNKYIKAKNHFEMNEITHKNKIKKINFLFTV</sequence>
<comment type="caution">
    <text evidence="1">The sequence shown here is derived from an EMBL/GenBank/DDBJ whole genome shotgun (WGS) entry which is preliminary data.</text>
</comment>
<proteinExistence type="predicted"/>
<evidence type="ECO:0000313" key="1">
    <source>
        <dbReference type="EMBL" id="MDZ5761220.1"/>
    </source>
</evidence>
<protein>
    <submittedName>
        <fullName evidence="1">Uncharacterized protein</fullName>
    </submittedName>
</protein>
<evidence type="ECO:0000313" key="2">
    <source>
        <dbReference type="Proteomes" id="UP001289135"/>
    </source>
</evidence>
<accession>A0AAE5AH66</accession>
<dbReference type="Proteomes" id="UP001289135">
    <property type="component" value="Unassembled WGS sequence"/>
</dbReference>
<dbReference type="AlphaFoldDB" id="A0AAE5AH66"/>
<reference evidence="1" key="1">
    <citation type="submission" date="2023-02" db="EMBL/GenBank/DDBJ databases">
        <title>Host association and intracellularity evolved multiple times independently in the Rickettsiales.</title>
        <authorList>
            <person name="Castelli M."/>
            <person name="Nardi T."/>
            <person name="Gammuto L."/>
            <person name="Bellinzona G."/>
            <person name="Sabaneyeva E."/>
            <person name="Potekhin A."/>
            <person name="Serra V."/>
            <person name="Petroni G."/>
            <person name="Sassera D."/>
        </authorList>
    </citation>
    <scope>NUCLEOTIDE SEQUENCE</scope>
    <source>
        <strain evidence="1">USBL-36I1</strain>
    </source>
</reference>
<gene>
    <name evidence="1" type="ORF">Lyticum_00388</name>
</gene>
<dbReference type="EMBL" id="JARGYU010000001">
    <property type="protein sequence ID" value="MDZ5761220.1"/>
    <property type="molecule type" value="Genomic_DNA"/>
</dbReference>
<name>A0AAE5AH66_9RICK</name>
<organism evidence="1 2">
    <name type="scientific">Lyticum sinuosum</name>
    <dbReference type="NCBI Taxonomy" id="1332059"/>
    <lineage>
        <taxon>Bacteria</taxon>
        <taxon>Pseudomonadati</taxon>
        <taxon>Pseudomonadota</taxon>
        <taxon>Alphaproteobacteria</taxon>
        <taxon>Rickettsiales</taxon>
        <taxon>Lyticum</taxon>
    </lineage>
</organism>
<keyword evidence="2" id="KW-1185">Reference proteome</keyword>